<sequence>MESLGCVRRREKIPEGRRSELVLSIKVVFHCGLVARLFCPSACLGLNGTGRPKARGTCTERLTIKDRTQWTHTGSYEGA</sequence>
<evidence type="ECO:0000313" key="1">
    <source>
        <dbReference type="EMBL" id="KAK2826491.1"/>
    </source>
</evidence>
<organism evidence="1 2">
    <name type="scientific">Channa striata</name>
    <name type="common">Snakehead murrel</name>
    <name type="synonym">Ophicephalus striatus</name>
    <dbReference type="NCBI Taxonomy" id="64152"/>
    <lineage>
        <taxon>Eukaryota</taxon>
        <taxon>Metazoa</taxon>
        <taxon>Chordata</taxon>
        <taxon>Craniata</taxon>
        <taxon>Vertebrata</taxon>
        <taxon>Euteleostomi</taxon>
        <taxon>Actinopterygii</taxon>
        <taxon>Neopterygii</taxon>
        <taxon>Teleostei</taxon>
        <taxon>Neoteleostei</taxon>
        <taxon>Acanthomorphata</taxon>
        <taxon>Anabantaria</taxon>
        <taxon>Anabantiformes</taxon>
        <taxon>Channoidei</taxon>
        <taxon>Channidae</taxon>
        <taxon>Channa</taxon>
    </lineage>
</organism>
<accession>A0AA88LY48</accession>
<reference evidence="1" key="1">
    <citation type="submission" date="2023-07" db="EMBL/GenBank/DDBJ databases">
        <title>Chromosome-level Genome Assembly of Striped Snakehead (Channa striata).</title>
        <authorList>
            <person name="Liu H."/>
        </authorList>
    </citation>
    <scope>NUCLEOTIDE SEQUENCE</scope>
    <source>
        <strain evidence="1">Gz</strain>
        <tissue evidence="1">Muscle</tissue>
    </source>
</reference>
<dbReference type="EMBL" id="JAUPFM010000016">
    <property type="protein sequence ID" value="KAK2826491.1"/>
    <property type="molecule type" value="Genomic_DNA"/>
</dbReference>
<protein>
    <submittedName>
        <fullName evidence="1">Uncharacterized protein</fullName>
    </submittedName>
</protein>
<dbReference type="Proteomes" id="UP001187415">
    <property type="component" value="Unassembled WGS sequence"/>
</dbReference>
<name>A0AA88LY48_CHASR</name>
<proteinExistence type="predicted"/>
<dbReference type="AlphaFoldDB" id="A0AA88LY48"/>
<comment type="caution">
    <text evidence="1">The sequence shown here is derived from an EMBL/GenBank/DDBJ whole genome shotgun (WGS) entry which is preliminary data.</text>
</comment>
<keyword evidence="2" id="KW-1185">Reference proteome</keyword>
<evidence type="ECO:0000313" key="2">
    <source>
        <dbReference type="Proteomes" id="UP001187415"/>
    </source>
</evidence>
<gene>
    <name evidence="1" type="ORF">Q5P01_020705</name>
</gene>